<dbReference type="Pfam" id="PF08123">
    <property type="entry name" value="DOT1"/>
    <property type="match status" value="1"/>
</dbReference>
<name>A0A6P8ILU4_ACTTE</name>
<gene>
    <name evidence="3" type="primary">LOC116302733</name>
</gene>
<feature type="domain" description="DOT1" evidence="1">
    <location>
        <begin position="173"/>
        <end position="289"/>
    </location>
</feature>
<accession>A0A6P8ILU4</accession>
<organism evidence="2 3">
    <name type="scientific">Actinia tenebrosa</name>
    <name type="common">Australian red waratah sea anemone</name>
    <dbReference type="NCBI Taxonomy" id="6105"/>
    <lineage>
        <taxon>Eukaryota</taxon>
        <taxon>Metazoa</taxon>
        <taxon>Cnidaria</taxon>
        <taxon>Anthozoa</taxon>
        <taxon>Hexacorallia</taxon>
        <taxon>Actiniaria</taxon>
        <taxon>Actiniidae</taxon>
        <taxon>Actinia</taxon>
    </lineage>
</organism>
<dbReference type="InterPro" id="IPR029063">
    <property type="entry name" value="SAM-dependent_MTases_sf"/>
</dbReference>
<reference evidence="3" key="1">
    <citation type="submission" date="2025-08" db="UniProtKB">
        <authorList>
            <consortium name="RefSeq"/>
        </authorList>
    </citation>
    <scope>IDENTIFICATION</scope>
    <source>
        <tissue evidence="3">Tentacle</tissue>
    </source>
</reference>
<dbReference type="InterPro" id="IPR025789">
    <property type="entry name" value="DOT1_dom"/>
</dbReference>
<dbReference type="RefSeq" id="XP_031567956.1">
    <property type="nucleotide sequence ID" value="XM_031712096.1"/>
</dbReference>
<dbReference type="GeneID" id="116302733"/>
<dbReference type="GO" id="GO:0031151">
    <property type="term" value="F:histone H3K79 methyltransferase activity"/>
    <property type="evidence" value="ECO:0007669"/>
    <property type="project" value="InterPro"/>
</dbReference>
<dbReference type="SUPFAM" id="SSF53335">
    <property type="entry name" value="S-adenosyl-L-methionine-dependent methyltransferases"/>
    <property type="match status" value="1"/>
</dbReference>
<evidence type="ECO:0000313" key="2">
    <source>
        <dbReference type="Proteomes" id="UP000515163"/>
    </source>
</evidence>
<dbReference type="PANTHER" id="PTHR43675:SF1">
    <property type="entry name" value="RIKEN CDNA 2700097O09 GENE"/>
    <property type="match status" value="1"/>
</dbReference>
<dbReference type="AlphaFoldDB" id="A0A6P8ILU4"/>
<dbReference type="InterPro" id="IPR026669">
    <property type="entry name" value="Arsenite_MeTrfase-like"/>
</dbReference>
<dbReference type="OrthoDB" id="15794at2759"/>
<dbReference type="PANTHER" id="PTHR43675">
    <property type="entry name" value="ARSENITE METHYLTRANSFERASE"/>
    <property type="match status" value="1"/>
</dbReference>
<dbReference type="Proteomes" id="UP000515163">
    <property type="component" value="Unplaced"/>
</dbReference>
<keyword evidence="2" id="KW-1185">Reference proteome</keyword>
<protein>
    <submittedName>
        <fullName evidence="3">Uncharacterized protein LOC116302733</fullName>
    </submittedName>
</protein>
<sequence length="335" mass="38380">MDESDSSLCVKSAKSAFLDLVARVDPAQAMDFVEWVSEQCNCMLSETTMNSDEDEEEQEYKDGIMDRIVEDLRKRVPFEGVLSSEKIMFPESEQVKACLKPSTTIHIDAFLYNDEEIEKLCDEGKINRHHCNSCGSHDIKPLDFISHSMSQDQLTYIFKDILPNLLPSIEGAQLVDVGSRLGAVLYGAALYSPMKNIFGVEMNKEFCQIQQEILQKYKLDKRVKIICSDICQQELLLRNANVVILNNVFEFFQPQVVQARTWQFLRSSITKKGCIIVSVPSLEEATKLSSFNNQYIIDLDNWVDRLLLDGVSLKQTTNIQHNEVETKEIYFYQVK</sequence>
<proteinExistence type="predicted"/>
<evidence type="ECO:0000259" key="1">
    <source>
        <dbReference type="Pfam" id="PF08123"/>
    </source>
</evidence>
<dbReference type="KEGG" id="aten:116302733"/>
<dbReference type="Gene3D" id="3.40.50.150">
    <property type="entry name" value="Vaccinia Virus protein VP39"/>
    <property type="match status" value="1"/>
</dbReference>
<evidence type="ECO:0000313" key="3">
    <source>
        <dbReference type="RefSeq" id="XP_031567956.1"/>
    </source>
</evidence>
<dbReference type="InParanoid" id="A0A6P8ILU4"/>